<evidence type="ECO:0000256" key="1">
    <source>
        <dbReference type="SAM" id="MobiDB-lite"/>
    </source>
</evidence>
<feature type="region of interest" description="Disordered" evidence="1">
    <location>
        <begin position="53"/>
        <end position="83"/>
    </location>
</feature>
<dbReference type="AlphaFoldDB" id="A0AAV7P576"/>
<dbReference type="Proteomes" id="UP001066276">
    <property type="component" value="Chromosome 7"/>
</dbReference>
<evidence type="ECO:0000313" key="2">
    <source>
        <dbReference type="EMBL" id="KAJ1123390.1"/>
    </source>
</evidence>
<sequence>MHRRADATWEPMPRAPVLLGGPQGLTETVWPEGETHIPYAGEEAEPGRVVHRRREELPGPPVEQVRAAKRRGGRKGGEPRHLARVRRAWSWRGSEGQSGVCCCPGGVCPVGRRVMRALPGECMARHESTVAG</sequence>
<accession>A0AAV7P576</accession>
<feature type="region of interest" description="Disordered" evidence="1">
    <location>
        <begin position="1"/>
        <end position="29"/>
    </location>
</feature>
<gene>
    <name evidence="2" type="ORF">NDU88_001860</name>
</gene>
<organism evidence="2 3">
    <name type="scientific">Pleurodeles waltl</name>
    <name type="common">Iberian ribbed newt</name>
    <dbReference type="NCBI Taxonomy" id="8319"/>
    <lineage>
        <taxon>Eukaryota</taxon>
        <taxon>Metazoa</taxon>
        <taxon>Chordata</taxon>
        <taxon>Craniata</taxon>
        <taxon>Vertebrata</taxon>
        <taxon>Euteleostomi</taxon>
        <taxon>Amphibia</taxon>
        <taxon>Batrachia</taxon>
        <taxon>Caudata</taxon>
        <taxon>Salamandroidea</taxon>
        <taxon>Salamandridae</taxon>
        <taxon>Pleurodelinae</taxon>
        <taxon>Pleurodeles</taxon>
    </lineage>
</organism>
<evidence type="ECO:0000313" key="3">
    <source>
        <dbReference type="Proteomes" id="UP001066276"/>
    </source>
</evidence>
<name>A0AAV7P576_PLEWA</name>
<comment type="caution">
    <text evidence="2">The sequence shown here is derived from an EMBL/GenBank/DDBJ whole genome shotgun (WGS) entry which is preliminary data.</text>
</comment>
<dbReference type="EMBL" id="JANPWB010000011">
    <property type="protein sequence ID" value="KAJ1123390.1"/>
    <property type="molecule type" value="Genomic_DNA"/>
</dbReference>
<reference evidence="2" key="1">
    <citation type="journal article" date="2022" name="bioRxiv">
        <title>Sequencing and chromosome-scale assembly of the giantPleurodeles waltlgenome.</title>
        <authorList>
            <person name="Brown T."/>
            <person name="Elewa A."/>
            <person name="Iarovenko S."/>
            <person name="Subramanian E."/>
            <person name="Araus A.J."/>
            <person name="Petzold A."/>
            <person name="Susuki M."/>
            <person name="Suzuki K.-i.T."/>
            <person name="Hayashi T."/>
            <person name="Toyoda A."/>
            <person name="Oliveira C."/>
            <person name="Osipova E."/>
            <person name="Leigh N.D."/>
            <person name="Simon A."/>
            <person name="Yun M.H."/>
        </authorList>
    </citation>
    <scope>NUCLEOTIDE SEQUENCE</scope>
    <source>
        <strain evidence="2">20211129_DDA</strain>
        <tissue evidence="2">Liver</tissue>
    </source>
</reference>
<protein>
    <submittedName>
        <fullName evidence="2">Uncharacterized protein</fullName>
    </submittedName>
</protein>
<keyword evidence="3" id="KW-1185">Reference proteome</keyword>
<proteinExistence type="predicted"/>